<dbReference type="GO" id="GO:0000287">
    <property type="term" value="F:magnesium ion binding"/>
    <property type="evidence" value="ECO:0007669"/>
    <property type="project" value="UniProtKB-UniRule"/>
</dbReference>
<evidence type="ECO:0000313" key="10">
    <source>
        <dbReference type="EMBL" id="PKZ30023.1"/>
    </source>
</evidence>
<dbReference type="EC" id="2.7.8.7" evidence="8"/>
<dbReference type="EMBL" id="PKHU01000001">
    <property type="protein sequence ID" value="PKZ30023.1"/>
    <property type="molecule type" value="Genomic_DNA"/>
</dbReference>
<keyword evidence="5 8" id="KW-0460">Magnesium</keyword>
<dbReference type="Pfam" id="PF01648">
    <property type="entry name" value="ACPS"/>
    <property type="match status" value="1"/>
</dbReference>
<feature type="binding site" evidence="8">
    <location>
        <position position="50"/>
    </location>
    <ligand>
        <name>Mg(2+)</name>
        <dbReference type="ChEBI" id="CHEBI:18420"/>
    </ligand>
</feature>
<comment type="similarity">
    <text evidence="8">Belongs to the P-Pant transferase superfamily. AcpS family.</text>
</comment>
<dbReference type="GO" id="GO:0008897">
    <property type="term" value="F:holo-[acyl-carrier-protein] synthase activity"/>
    <property type="evidence" value="ECO:0007669"/>
    <property type="project" value="UniProtKB-UniRule"/>
</dbReference>
<proteinExistence type="inferred from homology"/>
<evidence type="ECO:0000256" key="1">
    <source>
        <dbReference type="ARBA" id="ARBA00022516"/>
    </source>
</evidence>
<dbReference type="GO" id="GO:0006633">
    <property type="term" value="P:fatty acid biosynthetic process"/>
    <property type="evidence" value="ECO:0007669"/>
    <property type="project" value="UniProtKB-UniRule"/>
</dbReference>
<organism evidence="10 11">
    <name type="scientific">Campylobacter ureolyticus</name>
    <dbReference type="NCBI Taxonomy" id="827"/>
    <lineage>
        <taxon>Bacteria</taxon>
        <taxon>Pseudomonadati</taxon>
        <taxon>Campylobacterota</taxon>
        <taxon>Epsilonproteobacteria</taxon>
        <taxon>Campylobacterales</taxon>
        <taxon>Campylobacteraceae</taxon>
        <taxon>Campylobacter</taxon>
    </lineage>
</organism>
<keyword evidence="2 8" id="KW-0808">Transferase</keyword>
<dbReference type="InterPro" id="IPR002582">
    <property type="entry name" value="ACPS"/>
</dbReference>
<dbReference type="InterPro" id="IPR037143">
    <property type="entry name" value="4-PPantetheinyl_Trfase_dom_sf"/>
</dbReference>
<evidence type="ECO:0000313" key="11">
    <source>
        <dbReference type="Proteomes" id="UP000234639"/>
    </source>
</evidence>
<evidence type="ECO:0000256" key="6">
    <source>
        <dbReference type="ARBA" id="ARBA00023098"/>
    </source>
</evidence>
<dbReference type="GO" id="GO:0005737">
    <property type="term" value="C:cytoplasm"/>
    <property type="evidence" value="ECO:0007669"/>
    <property type="project" value="UniProtKB-SubCell"/>
</dbReference>
<evidence type="ECO:0000256" key="8">
    <source>
        <dbReference type="HAMAP-Rule" id="MF_00101"/>
    </source>
</evidence>
<evidence type="ECO:0000256" key="4">
    <source>
        <dbReference type="ARBA" id="ARBA00022832"/>
    </source>
</evidence>
<sequence>MLGVDIVSIKRISNLKEKYGLKFLKRVLNDNEISLVKSDETLAGFFAAKEAVSKALGVGIGNEFSFLDIEIYKSDKNAPLIKFKDEIKTKFKIKNSNLSISHDGGFAIAAVMIETQ</sequence>
<evidence type="ECO:0000256" key="2">
    <source>
        <dbReference type="ARBA" id="ARBA00022679"/>
    </source>
</evidence>
<reference evidence="10 11" key="1">
    <citation type="submission" date="2017-12" db="EMBL/GenBank/DDBJ databases">
        <title>Phylogenetic diversity of female urinary microbiome.</title>
        <authorList>
            <person name="Thomas-White K."/>
            <person name="Wolfe A.J."/>
        </authorList>
    </citation>
    <scope>NUCLEOTIDE SEQUENCE [LARGE SCALE GENOMIC DNA]</scope>
    <source>
        <strain evidence="10 11">UMB0112</strain>
    </source>
</reference>
<dbReference type="AlphaFoldDB" id="A0A2I1NCA1"/>
<evidence type="ECO:0000256" key="7">
    <source>
        <dbReference type="ARBA" id="ARBA00023160"/>
    </source>
</evidence>
<comment type="catalytic activity">
    <reaction evidence="8">
        <text>apo-[ACP] + CoA = holo-[ACP] + adenosine 3',5'-bisphosphate + H(+)</text>
        <dbReference type="Rhea" id="RHEA:12068"/>
        <dbReference type="Rhea" id="RHEA-COMP:9685"/>
        <dbReference type="Rhea" id="RHEA-COMP:9690"/>
        <dbReference type="ChEBI" id="CHEBI:15378"/>
        <dbReference type="ChEBI" id="CHEBI:29999"/>
        <dbReference type="ChEBI" id="CHEBI:57287"/>
        <dbReference type="ChEBI" id="CHEBI:58343"/>
        <dbReference type="ChEBI" id="CHEBI:64479"/>
        <dbReference type="EC" id="2.7.8.7"/>
    </reaction>
</comment>
<feature type="binding site" evidence="8">
    <location>
        <position position="5"/>
    </location>
    <ligand>
        <name>Mg(2+)</name>
        <dbReference type="ChEBI" id="CHEBI:18420"/>
    </ligand>
</feature>
<name>A0A2I1NCA1_9BACT</name>
<comment type="subcellular location">
    <subcellularLocation>
        <location evidence="8">Cytoplasm</location>
    </subcellularLocation>
</comment>
<comment type="function">
    <text evidence="8">Transfers the 4'-phosphopantetheine moiety from coenzyme A to a Ser of acyl-carrier-protein.</text>
</comment>
<comment type="cofactor">
    <cofactor evidence="8">
        <name>Mg(2+)</name>
        <dbReference type="ChEBI" id="CHEBI:18420"/>
    </cofactor>
</comment>
<protein>
    <recommendedName>
        <fullName evidence="8">Holo-[acyl-carrier-protein] synthase</fullName>
        <shortName evidence="8">Holo-ACP synthase</shortName>
        <ecNumber evidence="8">2.7.8.7</ecNumber>
    </recommendedName>
    <alternativeName>
        <fullName evidence="8">4'-phosphopantetheinyl transferase AcpS</fullName>
    </alternativeName>
</protein>
<dbReference type="RefSeq" id="WP_101636506.1">
    <property type="nucleotide sequence ID" value="NZ_CAMPWA010000003.1"/>
</dbReference>
<comment type="caution">
    <text evidence="10">The sequence shown here is derived from an EMBL/GenBank/DDBJ whole genome shotgun (WGS) entry which is preliminary data.</text>
</comment>
<keyword evidence="3 8" id="KW-0479">Metal-binding</keyword>
<dbReference type="NCBIfam" id="TIGR00516">
    <property type="entry name" value="acpS"/>
    <property type="match status" value="1"/>
</dbReference>
<dbReference type="InterPro" id="IPR004568">
    <property type="entry name" value="Ppantetheine-prot_Trfase_dom"/>
</dbReference>
<dbReference type="NCBIfam" id="TIGR00556">
    <property type="entry name" value="pantethn_trn"/>
    <property type="match status" value="1"/>
</dbReference>
<dbReference type="InterPro" id="IPR008278">
    <property type="entry name" value="4-PPantetheinyl_Trfase_dom"/>
</dbReference>
<keyword evidence="8" id="KW-0963">Cytoplasm</keyword>
<keyword evidence="4 8" id="KW-0276">Fatty acid metabolism</keyword>
<evidence type="ECO:0000259" key="9">
    <source>
        <dbReference type="Pfam" id="PF01648"/>
    </source>
</evidence>
<dbReference type="Gene3D" id="3.90.470.20">
    <property type="entry name" value="4'-phosphopantetheinyl transferase domain"/>
    <property type="match status" value="1"/>
</dbReference>
<evidence type="ECO:0000256" key="5">
    <source>
        <dbReference type="ARBA" id="ARBA00022842"/>
    </source>
</evidence>
<dbReference type="HAMAP" id="MF_00101">
    <property type="entry name" value="AcpS"/>
    <property type="match status" value="1"/>
</dbReference>
<dbReference type="SUPFAM" id="SSF56214">
    <property type="entry name" value="4'-phosphopantetheinyl transferase"/>
    <property type="match status" value="1"/>
</dbReference>
<evidence type="ECO:0000256" key="3">
    <source>
        <dbReference type="ARBA" id="ARBA00022723"/>
    </source>
</evidence>
<gene>
    <name evidence="8" type="primary">acpS</name>
    <name evidence="10" type="ORF">CYJ41_00865</name>
</gene>
<accession>A0A2I1NCA1</accession>
<keyword evidence="7 8" id="KW-0275">Fatty acid biosynthesis</keyword>
<keyword evidence="6 8" id="KW-0443">Lipid metabolism</keyword>
<keyword evidence="1 8" id="KW-0444">Lipid biosynthesis</keyword>
<feature type="domain" description="4'-phosphopantetheinyl transferase" evidence="9">
    <location>
        <begin position="2"/>
        <end position="109"/>
    </location>
</feature>
<dbReference type="Proteomes" id="UP000234639">
    <property type="component" value="Unassembled WGS sequence"/>
</dbReference>